<keyword evidence="6 8" id="KW-1133">Transmembrane helix</keyword>
<sequence length="400" mass="43369">MNKNNTNTLSPSRLNKTPLLLAMMIIATGQVGVSIYLPSLPLISQELGISSADVQLLVTLFLVGFGGSQLFYGPLSDALGRRPIFILGQGVYLVGTLLCFTMTDNFTALVLGRLLQGLGAGSASVLGRSVLRDSYSGYHLTKAMSYISITASILPILAPVIGGWIAWHFSWQWVFGFVLIYLICILIIGYFILPETLPYAPQKFSITQTLRDYTALIRNPQIISSAGLNWVSYLASLVSVSLLPFLLQDGFGLTAAEYGQTMIIPSAGLMMGSFLLNSLNKRCSINQLMSLALVIMTISGLWLLFASTSIFSLVFAFTLLAIAQGISFPLSINLLLAPHTHKVGTISALSGSVQMCLSGLLGGYLVKNWVTDQTSLGVFYLIVTISMLLVLLWNKRTQVE</sequence>
<dbReference type="PROSITE" id="PS50850">
    <property type="entry name" value="MFS"/>
    <property type="match status" value="1"/>
</dbReference>
<dbReference type="Gene3D" id="1.20.1720.10">
    <property type="entry name" value="Multidrug resistance protein D"/>
    <property type="match status" value="1"/>
</dbReference>
<dbReference type="PANTHER" id="PTHR23502">
    <property type="entry name" value="MAJOR FACILITATOR SUPERFAMILY"/>
    <property type="match status" value="1"/>
</dbReference>
<dbReference type="GO" id="GO:1990961">
    <property type="term" value="P:xenobiotic detoxification by transmembrane export across the plasma membrane"/>
    <property type="evidence" value="ECO:0007669"/>
    <property type="project" value="InterPro"/>
</dbReference>
<dbReference type="InterPro" id="IPR036259">
    <property type="entry name" value="MFS_trans_sf"/>
</dbReference>
<feature type="transmembrane region" description="Helical" evidence="8">
    <location>
        <begin position="288"/>
        <end position="305"/>
    </location>
</feature>
<feature type="transmembrane region" description="Helical" evidence="8">
    <location>
        <begin position="311"/>
        <end position="336"/>
    </location>
</feature>
<feature type="transmembrane region" description="Helical" evidence="8">
    <location>
        <begin position="343"/>
        <end position="365"/>
    </location>
</feature>
<dbReference type="NCBIfam" id="TIGR00710">
    <property type="entry name" value="efflux_Bcr_CflA"/>
    <property type="match status" value="1"/>
</dbReference>
<feature type="transmembrane region" description="Helical" evidence="8">
    <location>
        <begin position="54"/>
        <end position="72"/>
    </location>
</feature>
<dbReference type="AlphaFoldDB" id="A0A510UFS1"/>
<evidence type="ECO:0000256" key="6">
    <source>
        <dbReference type="ARBA" id="ARBA00022989"/>
    </source>
</evidence>
<proteinExistence type="inferred from homology"/>
<dbReference type="GO" id="GO:0005886">
    <property type="term" value="C:plasma membrane"/>
    <property type="evidence" value="ECO:0007669"/>
    <property type="project" value="UniProtKB-SubCell"/>
</dbReference>
<dbReference type="SUPFAM" id="SSF103473">
    <property type="entry name" value="MFS general substrate transporter"/>
    <property type="match status" value="1"/>
</dbReference>
<dbReference type="CDD" id="cd17320">
    <property type="entry name" value="MFS_MdfA_MDR_like"/>
    <property type="match status" value="1"/>
</dbReference>
<keyword evidence="4" id="KW-1003">Cell membrane</keyword>
<keyword evidence="7 8" id="KW-0472">Membrane</keyword>
<evidence type="ECO:0000256" key="8">
    <source>
        <dbReference type="RuleBase" id="RU365088"/>
    </source>
</evidence>
<dbReference type="RefSeq" id="WP_146860783.1">
    <property type="nucleotide sequence ID" value="NZ_BJTZ01000001.1"/>
</dbReference>
<feature type="transmembrane region" description="Helical" evidence="8">
    <location>
        <begin position="109"/>
        <end position="131"/>
    </location>
</feature>
<evidence type="ECO:0000256" key="2">
    <source>
        <dbReference type="ARBA" id="ARBA00006236"/>
    </source>
</evidence>
<comment type="similarity">
    <text evidence="2 8">Belongs to the major facilitator superfamily. Bcr/CmlA family.</text>
</comment>
<name>A0A510UFS1_ALIFS</name>
<dbReference type="PANTHER" id="PTHR23502:SF75">
    <property type="entry name" value="MULTIDRUG RESISTANCE PROTEIN D"/>
    <property type="match status" value="1"/>
</dbReference>
<feature type="transmembrane region" description="Helical" evidence="8">
    <location>
        <begin position="84"/>
        <end position="103"/>
    </location>
</feature>
<organism evidence="10 11">
    <name type="scientific">Aliivibrio fischeri</name>
    <name type="common">Vibrio fischeri</name>
    <dbReference type="NCBI Taxonomy" id="668"/>
    <lineage>
        <taxon>Bacteria</taxon>
        <taxon>Pseudomonadati</taxon>
        <taxon>Pseudomonadota</taxon>
        <taxon>Gammaproteobacteria</taxon>
        <taxon>Vibrionales</taxon>
        <taxon>Vibrionaceae</taxon>
        <taxon>Aliivibrio</taxon>
    </lineage>
</organism>
<dbReference type="GO" id="GO:0042910">
    <property type="term" value="F:xenobiotic transmembrane transporter activity"/>
    <property type="evidence" value="ECO:0007669"/>
    <property type="project" value="InterPro"/>
</dbReference>
<keyword evidence="5 8" id="KW-0812">Transmembrane</keyword>
<evidence type="ECO:0000256" key="3">
    <source>
        <dbReference type="ARBA" id="ARBA00022448"/>
    </source>
</evidence>
<reference evidence="10 11" key="1">
    <citation type="submission" date="2019-07" db="EMBL/GenBank/DDBJ databases">
        <title>Whole genome shotgun sequence of Aliivibrio fischeri NBRC 101058.</title>
        <authorList>
            <person name="Hosoyama A."/>
            <person name="Uohara A."/>
            <person name="Ohji S."/>
            <person name="Ichikawa N."/>
        </authorList>
    </citation>
    <scope>NUCLEOTIDE SEQUENCE [LARGE SCALE GENOMIC DNA]</scope>
    <source>
        <strain evidence="10 11">NBRC 101058</strain>
    </source>
</reference>
<evidence type="ECO:0000256" key="7">
    <source>
        <dbReference type="ARBA" id="ARBA00023136"/>
    </source>
</evidence>
<evidence type="ECO:0000259" key="9">
    <source>
        <dbReference type="PROSITE" id="PS50850"/>
    </source>
</evidence>
<feature type="transmembrane region" description="Helical" evidence="8">
    <location>
        <begin position="173"/>
        <end position="193"/>
    </location>
</feature>
<comment type="caution">
    <text evidence="10">The sequence shown here is derived from an EMBL/GenBank/DDBJ whole genome shotgun (WGS) entry which is preliminary data.</text>
</comment>
<dbReference type="InterPro" id="IPR004812">
    <property type="entry name" value="Efflux_drug-R_Bcr/CmlA"/>
</dbReference>
<gene>
    <name evidence="10" type="ORF">AFI02nite_01870</name>
</gene>
<accession>A0A510UFS1</accession>
<dbReference type="Pfam" id="PF07690">
    <property type="entry name" value="MFS_1"/>
    <property type="match status" value="1"/>
</dbReference>
<evidence type="ECO:0000313" key="11">
    <source>
        <dbReference type="Proteomes" id="UP000321787"/>
    </source>
</evidence>
<protein>
    <recommendedName>
        <fullName evidence="8">Bcr/CflA family efflux transporter</fullName>
    </recommendedName>
</protein>
<dbReference type="EMBL" id="BJTZ01000001">
    <property type="protein sequence ID" value="GEK12151.1"/>
    <property type="molecule type" value="Genomic_DNA"/>
</dbReference>
<feature type="transmembrane region" description="Helical" evidence="8">
    <location>
        <begin position="258"/>
        <end position="276"/>
    </location>
</feature>
<dbReference type="InterPro" id="IPR020846">
    <property type="entry name" value="MFS_dom"/>
</dbReference>
<comment type="subcellular location">
    <subcellularLocation>
        <location evidence="8">Cell inner membrane</location>
        <topology evidence="8">Multi-pass membrane protein</topology>
    </subcellularLocation>
    <subcellularLocation>
        <location evidence="1">Cell membrane</location>
        <topology evidence="1">Multi-pass membrane protein</topology>
    </subcellularLocation>
</comment>
<evidence type="ECO:0000256" key="5">
    <source>
        <dbReference type="ARBA" id="ARBA00022692"/>
    </source>
</evidence>
<feature type="transmembrane region" description="Helical" evidence="8">
    <location>
        <begin position="227"/>
        <end position="246"/>
    </location>
</feature>
<feature type="transmembrane region" description="Helical" evidence="8">
    <location>
        <begin position="20"/>
        <end position="42"/>
    </location>
</feature>
<feature type="transmembrane region" description="Helical" evidence="8">
    <location>
        <begin position="377"/>
        <end position="394"/>
    </location>
</feature>
<dbReference type="Proteomes" id="UP000321787">
    <property type="component" value="Unassembled WGS sequence"/>
</dbReference>
<evidence type="ECO:0000313" key="10">
    <source>
        <dbReference type="EMBL" id="GEK12151.1"/>
    </source>
</evidence>
<evidence type="ECO:0000256" key="4">
    <source>
        <dbReference type="ARBA" id="ARBA00022475"/>
    </source>
</evidence>
<keyword evidence="8" id="KW-0997">Cell inner membrane</keyword>
<evidence type="ECO:0000256" key="1">
    <source>
        <dbReference type="ARBA" id="ARBA00004651"/>
    </source>
</evidence>
<feature type="domain" description="Major facilitator superfamily (MFS) profile" evidence="9">
    <location>
        <begin position="18"/>
        <end position="398"/>
    </location>
</feature>
<feature type="transmembrane region" description="Helical" evidence="8">
    <location>
        <begin position="143"/>
        <end position="167"/>
    </location>
</feature>
<keyword evidence="3 8" id="KW-0813">Transport</keyword>
<dbReference type="InterPro" id="IPR011701">
    <property type="entry name" value="MFS"/>
</dbReference>